<dbReference type="Gene3D" id="3.40.50.2000">
    <property type="entry name" value="Glycogen Phosphorylase B"/>
    <property type="match status" value="1"/>
</dbReference>
<dbReference type="InterPro" id="IPR007345">
    <property type="entry name" value="Polysacch_pyruvyl_Trfase"/>
</dbReference>
<keyword evidence="3" id="KW-1185">Reference proteome</keyword>
<comment type="caution">
    <text evidence="2">The sequence shown here is derived from an EMBL/GenBank/DDBJ whole genome shotgun (WGS) entry which is preliminary data.</text>
</comment>
<gene>
    <name evidence="2" type="ORF">GGD53_005485</name>
</gene>
<evidence type="ECO:0000259" key="1">
    <source>
        <dbReference type="Pfam" id="PF04230"/>
    </source>
</evidence>
<dbReference type="PANTHER" id="PTHR36836:SF1">
    <property type="entry name" value="COLANIC ACID BIOSYNTHESIS PROTEIN WCAK"/>
    <property type="match status" value="1"/>
</dbReference>
<reference evidence="2 3" key="1">
    <citation type="submission" date="2020-08" db="EMBL/GenBank/DDBJ databases">
        <title>Genomic Encyclopedia of Type Strains, Phase IV (KMG-V): Genome sequencing to study the core and pangenomes of soil and plant-associated prokaryotes.</title>
        <authorList>
            <person name="Whitman W."/>
        </authorList>
    </citation>
    <scope>NUCLEOTIDE SEQUENCE [LARGE SCALE GENOMIC DNA]</scope>
    <source>
        <strain evidence="2 3">SEMIA 4074</strain>
    </source>
</reference>
<dbReference type="EMBL" id="JACIFV010000028">
    <property type="protein sequence ID" value="MBB4195295.1"/>
    <property type="molecule type" value="Genomic_DNA"/>
</dbReference>
<evidence type="ECO:0000313" key="3">
    <source>
        <dbReference type="Proteomes" id="UP000524492"/>
    </source>
</evidence>
<proteinExistence type="predicted"/>
<protein>
    <submittedName>
        <fullName evidence="2">Polysaccharide pyruvyl transferase WcaK-like protein</fullName>
    </submittedName>
</protein>
<dbReference type="RefSeq" id="WP_184459764.1">
    <property type="nucleotide sequence ID" value="NZ_JACIFV010000028.1"/>
</dbReference>
<name>A0A7W6QD20_9HYPH</name>
<evidence type="ECO:0000313" key="2">
    <source>
        <dbReference type="EMBL" id="MBB4195295.1"/>
    </source>
</evidence>
<sequence>MTSARYLVCGPYGSGNLGDDAIALEIINQIERHGGTVHIAGIDAGNFTKSTGRKIGFVRRLDLRGLKVSLIGTLWKCDVVVIGGGEQFSEPRLANPLWGHLATNFQLYMLAKIFRKKFAAVGVGVSDGLSSLGRFAMRRIALGADFFSVRDEGSFQRLKALAPGADILLSADPAFLGEQIDRKKARSQLCTRFKIESSSKIVIIMPSNDKFHSLAYVEQLNTSVKNLNEAGVEVVYAVSDSQEGYDSEIFDRDLLHTSKMARWARPGSLSLMELIELITAADCLVSSRMHPLIFATCQMTPFVCLSRAGKMDALMKMLGDENYLRMNFTPAQLVDLVMTKLNAAMPDIYVSSVGRARASASAQFDNLAKLAFKERSVSDSR</sequence>
<dbReference type="PANTHER" id="PTHR36836">
    <property type="entry name" value="COLANIC ACID BIOSYNTHESIS PROTEIN WCAK"/>
    <property type="match status" value="1"/>
</dbReference>
<dbReference type="Proteomes" id="UP000524492">
    <property type="component" value="Unassembled WGS sequence"/>
</dbReference>
<dbReference type="AlphaFoldDB" id="A0A7W6QD20"/>
<organism evidence="2 3">
    <name type="scientific">Rhizobium aethiopicum</name>
    <dbReference type="NCBI Taxonomy" id="1138170"/>
    <lineage>
        <taxon>Bacteria</taxon>
        <taxon>Pseudomonadati</taxon>
        <taxon>Pseudomonadota</taxon>
        <taxon>Alphaproteobacteria</taxon>
        <taxon>Hyphomicrobiales</taxon>
        <taxon>Rhizobiaceae</taxon>
        <taxon>Rhizobium/Agrobacterium group</taxon>
        <taxon>Rhizobium</taxon>
    </lineage>
</organism>
<keyword evidence="2" id="KW-0808">Transferase</keyword>
<dbReference type="GO" id="GO:0016740">
    <property type="term" value="F:transferase activity"/>
    <property type="evidence" value="ECO:0007669"/>
    <property type="project" value="UniProtKB-KW"/>
</dbReference>
<feature type="domain" description="Polysaccharide pyruvyl transferase" evidence="1">
    <location>
        <begin position="16"/>
        <end position="307"/>
    </location>
</feature>
<accession>A0A7W6QD20</accession>
<dbReference type="Pfam" id="PF04230">
    <property type="entry name" value="PS_pyruv_trans"/>
    <property type="match status" value="1"/>
</dbReference>